<proteinExistence type="predicted"/>
<evidence type="ECO:0008006" key="4">
    <source>
        <dbReference type="Google" id="ProtNLM"/>
    </source>
</evidence>
<dbReference type="Proteomes" id="UP000619041">
    <property type="component" value="Unassembled WGS sequence"/>
</dbReference>
<name>A0ABQ1SA12_9SPHN</name>
<dbReference type="EMBL" id="BMKL01000001">
    <property type="protein sequence ID" value="GGD97918.1"/>
    <property type="molecule type" value="Genomic_DNA"/>
</dbReference>
<dbReference type="PROSITE" id="PS51257">
    <property type="entry name" value="PROKAR_LIPOPROTEIN"/>
    <property type="match status" value="1"/>
</dbReference>
<keyword evidence="3" id="KW-1185">Reference proteome</keyword>
<evidence type="ECO:0000313" key="3">
    <source>
        <dbReference type="Proteomes" id="UP000619041"/>
    </source>
</evidence>
<keyword evidence="1" id="KW-0732">Signal</keyword>
<protein>
    <recommendedName>
        <fullName evidence="4">SH3 domain-containing protein</fullName>
    </recommendedName>
</protein>
<comment type="caution">
    <text evidence="2">The sequence shown here is derived from an EMBL/GenBank/DDBJ whole genome shotgun (WGS) entry which is preliminary data.</text>
</comment>
<evidence type="ECO:0000256" key="1">
    <source>
        <dbReference type="SAM" id="SignalP"/>
    </source>
</evidence>
<organism evidence="2 3">
    <name type="scientific">Tsuneonella deserti</name>
    <dbReference type="NCBI Taxonomy" id="2035528"/>
    <lineage>
        <taxon>Bacteria</taxon>
        <taxon>Pseudomonadati</taxon>
        <taxon>Pseudomonadota</taxon>
        <taxon>Alphaproteobacteria</taxon>
        <taxon>Sphingomonadales</taxon>
        <taxon>Erythrobacteraceae</taxon>
        <taxon>Tsuneonella</taxon>
    </lineage>
</organism>
<reference evidence="3" key="1">
    <citation type="journal article" date="2019" name="Int. J. Syst. Evol. Microbiol.">
        <title>The Global Catalogue of Microorganisms (GCM) 10K type strain sequencing project: providing services to taxonomists for standard genome sequencing and annotation.</title>
        <authorList>
            <consortium name="The Broad Institute Genomics Platform"/>
            <consortium name="The Broad Institute Genome Sequencing Center for Infectious Disease"/>
            <person name="Wu L."/>
            <person name="Ma J."/>
        </authorList>
    </citation>
    <scope>NUCLEOTIDE SEQUENCE [LARGE SCALE GENOMIC DNA]</scope>
    <source>
        <strain evidence="3">CGMCC 1.15959</strain>
    </source>
</reference>
<feature type="chain" id="PRO_5046299112" description="SH3 domain-containing protein" evidence="1">
    <location>
        <begin position="27"/>
        <end position="241"/>
    </location>
</feature>
<evidence type="ECO:0000313" key="2">
    <source>
        <dbReference type="EMBL" id="GGD97918.1"/>
    </source>
</evidence>
<gene>
    <name evidence="2" type="ORF">GCM10011515_17090</name>
</gene>
<sequence length="241" mass="25630">MIAGRTPGVLVAVVALALAACSQENAPSDKIRNAADTVVDQVGGSSPVRLALGKYAPRDDCQDLPGAEDFRGQLAAAIKRRDTDALTALAAPDVKLDFGGGSGRAQLRALLESQDSDLWAELDQLMRLGCGVNKQGGLSIPWYVEEPFDNVDPASAMLVVGERVPMRSDPLAEAGEAEEVSWDIVTLVSGLEPDKPFQKVRTSDGTEGFIATDKLRSLLDYRLIASSRDGKWSFTSLVAGD</sequence>
<accession>A0ABQ1SA12</accession>
<feature type="signal peptide" evidence="1">
    <location>
        <begin position="1"/>
        <end position="26"/>
    </location>
</feature>